<keyword evidence="13" id="KW-1185">Reference proteome</keyword>
<keyword evidence="7" id="KW-0675">Receptor</keyword>
<dbReference type="EMBL" id="CATQJA010002664">
    <property type="protein sequence ID" value="CAJ0582357.1"/>
    <property type="molecule type" value="Genomic_DNA"/>
</dbReference>
<evidence type="ECO:0000256" key="10">
    <source>
        <dbReference type="SAM" id="Phobius"/>
    </source>
</evidence>
<feature type="region of interest" description="Disordered" evidence="9">
    <location>
        <begin position="351"/>
        <end position="381"/>
    </location>
</feature>
<feature type="transmembrane region" description="Helical" evidence="10">
    <location>
        <begin position="15"/>
        <end position="39"/>
    </location>
</feature>
<comment type="subcellular location">
    <subcellularLocation>
        <location evidence="1">Cell membrane</location>
        <topology evidence="1">Multi-pass membrane protein</topology>
    </subcellularLocation>
</comment>
<proteinExistence type="predicted"/>
<dbReference type="InterPro" id="IPR017452">
    <property type="entry name" value="GPCR_Rhodpsn_7TM"/>
</dbReference>
<accession>A0AA36D7W5</accession>
<dbReference type="Proteomes" id="UP001177023">
    <property type="component" value="Unassembled WGS sequence"/>
</dbReference>
<feature type="transmembrane region" description="Helical" evidence="10">
    <location>
        <begin position="86"/>
        <end position="108"/>
    </location>
</feature>
<dbReference type="GO" id="GO:0042277">
    <property type="term" value="F:peptide binding"/>
    <property type="evidence" value="ECO:0007669"/>
    <property type="project" value="TreeGrafter"/>
</dbReference>
<evidence type="ECO:0000256" key="9">
    <source>
        <dbReference type="SAM" id="MobiDB-lite"/>
    </source>
</evidence>
<dbReference type="AlphaFoldDB" id="A0AA36D7W5"/>
<evidence type="ECO:0000256" key="7">
    <source>
        <dbReference type="ARBA" id="ARBA00023170"/>
    </source>
</evidence>
<dbReference type="PANTHER" id="PTHR24229">
    <property type="entry name" value="NEUROPEPTIDES RECEPTOR"/>
    <property type="match status" value="1"/>
</dbReference>
<dbReference type="PROSITE" id="PS50262">
    <property type="entry name" value="G_PROTEIN_RECEP_F1_2"/>
    <property type="match status" value="1"/>
</dbReference>
<feature type="transmembrane region" description="Helical" evidence="10">
    <location>
        <begin position="173"/>
        <end position="194"/>
    </location>
</feature>
<feature type="compositionally biased region" description="Basic and acidic residues" evidence="9">
    <location>
        <begin position="365"/>
        <end position="381"/>
    </location>
</feature>
<dbReference type="PRINTS" id="PR00237">
    <property type="entry name" value="GPCRRHODOPSN"/>
</dbReference>
<evidence type="ECO:0000259" key="11">
    <source>
        <dbReference type="PROSITE" id="PS50262"/>
    </source>
</evidence>
<sequence length="416" mass="47326">MNETGHAGEPDGPSVYLFVLPIIVSLGLGGNIVSIVTIFHSRLRHISANVYLIVLTIADSVFLFGVLLICFKIDFVSWEWCVFVEYLLMVASYVSSWATAALTIERYLAIAHPLKHVMFGHVDRWKMLIYWLPIPFVLHLFQFVNLVPPPNPLQDDARKCVLREADYQVVTEFLDVLLCFGIPCAVVVILNLLVMGKVNRERGHFLEQQGKQLDSRRQGGTGSAGFTRILWVVPMVFVILNTPFYCIRLYEAVTVFFFNTAAAEDSYSDFGKTVYNTAHYLYYINFASDVVVYAFSSANFRKTVLIAWRRLICPGYDKSKATKYTITLHDTVRTRPFSPELHEASSRNSMITNSIAQRPPRRTLSQREARHPHIQPDRHSDADVQIFRTSPLLNTDRCSVVHYGDPDEDGKDTTAF</sequence>
<feature type="transmembrane region" description="Helical" evidence="10">
    <location>
        <begin position="229"/>
        <end position="250"/>
    </location>
</feature>
<dbReference type="CDD" id="cd14978">
    <property type="entry name" value="7tmA_FMRFamide_R-like"/>
    <property type="match status" value="1"/>
</dbReference>
<evidence type="ECO:0000256" key="1">
    <source>
        <dbReference type="ARBA" id="ARBA00004651"/>
    </source>
</evidence>
<feature type="domain" description="G-protein coupled receptors family 1 profile" evidence="11">
    <location>
        <begin position="30"/>
        <end position="293"/>
    </location>
</feature>
<evidence type="ECO:0000313" key="13">
    <source>
        <dbReference type="Proteomes" id="UP001177023"/>
    </source>
</evidence>
<name>A0AA36D7W5_9BILA</name>
<evidence type="ECO:0000256" key="3">
    <source>
        <dbReference type="ARBA" id="ARBA00022692"/>
    </source>
</evidence>
<reference evidence="12" key="1">
    <citation type="submission" date="2023-06" db="EMBL/GenBank/DDBJ databases">
        <authorList>
            <person name="Delattre M."/>
        </authorList>
    </citation>
    <scope>NUCLEOTIDE SEQUENCE</scope>
    <source>
        <strain evidence="12">AF72</strain>
    </source>
</reference>
<dbReference type="Pfam" id="PF00001">
    <property type="entry name" value="7tm_1"/>
    <property type="match status" value="1"/>
</dbReference>
<evidence type="ECO:0000256" key="4">
    <source>
        <dbReference type="ARBA" id="ARBA00022989"/>
    </source>
</evidence>
<evidence type="ECO:0000256" key="2">
    <source>
        <dbReference type="ARBA" id="ARBA00022475"/>
    </source>
</evidence>
<evidence type="ECO:0000256" key="5">
    <source>
        <dbReference type="ARBA" id="ARBA00023040"/>
    </source>
</evidence>
<dbReference type="PANTHER" id="PTHR24229:SF100">
    <property type="entry name" value="G-PROTEIN COUPLED RECEPTORS FAMILY 1 PROFILE DOMAIN-CONTAINING PROTEIN"/>
    <property type="match status" value="1"/>
</dbReference>
<dbReference type="SUPFAM" id="SSF81321">
    <property type="entry name" value="Family A G protein-coupled receptor-like"/>
    <property type="match status" value="1"/>
</dbReference>
<evidence type="ECO:0000313" key="12">
    <source>
        <dbReference type="EMBL" id="CAJ0582357.1"/>
    </source>
</evidence>
<keyword evidence="4 10" id="KW-1133">Transmembrane helix</keyword>
<evidence type="ECO:0000256" key="6">
    <source>
        <dbReference type="ARBA" id="ARBA00023136"/>
    </source>
</evidence>
<keyword evidence="2" id="KW-1003">Cell membrane</keyword>
<organism evidence="12 13">
    <name type="scientific">Mesorhabditis spiculigera</name>
    <dbReference type="NCBI Taxonomy" id="96644"/>
    <lineage>
        <taxon>Eukaryota</taxon>
        <taxon>Metazoa</taxon>
        <taxon>Ecdysozoa</taxon>
        <taxon>Nematoda</taxon>
        <taxon>Chromadorea</taxon>
        <taxon>Rhabditida</taxon>
        <taxon>Rhabditina</taxon>
        <taxon>Rhabditomorpha</taxon>
        <taxon>Rhabditoidea</taxon>
        <taxon>Rhabditidae</taxon>
        <taxon>Mesorhabditinae</taxon>
        <taxon>Mesorhabditis</taxon>
    </lineage>
</organism>
<feature type="transmembrane region" description="Helical" evidence="10">
    <location>
        <begin position="280"/>
        <end position="300"/>
    </location>
</feature>
<dbReference type="GO" id="GO:0005886">
    <property type="term" value="C:plasma membrane"/>
    <property type="evidence" value="ECO:0007669"/>
    <property type="project" value="UniProtKB-SubCell"/>
</dbReference>
<keyword evidence="8" id="KW-0807">Transducer</keyword>
<evidence type="ECO:0000256" key="8">
    <source>
        <dbReference type="ARBA" id="ARBA00023224"/>
    </source>
</evidence>
<dbReference type="GO" id="GO:0004930">
    <property type="term" value="F:G protein-coupled receptor activity"/>
    <property type="evidence" value="ECO:0007669"/>
    <property type="project" value="UniProtKB-KW"/>
</dbReference>
<comment type="caution">
    <text evidence="12">The sequence shown here is derived from an EMBL/GenBank/DDBJ whole genome shotgun (WGS) entry which is preliminary data.</text>
</comment>
<dbReference type="Gene3D" id="1.20.1070.10">
    <property type="entry name" value="Rhodopsin 7-helix transmembrane proteins"/>
    <property type="match status" value="1"/>
</dbReference>
<gene>
    <name evidence="12" type="ORF">MSPICULIGERA_LOCUS20493</name>
</gene>
<protein>
    <recommendedName>
        <fullName evidence="11">G-protein coupled receptors family 1 profile domain-containing protein</fullName>
    </recommendedName>
</protein>
<feature type="transmembrane region" description="Helical" evidence="10">
    <location>
        <begin position="51"/>
        <end position="74"/>
    </location>
</feature>
<keyword evidence="6 10" id="KW-0472">Membrane</keyword>
<dbReference type="GO" id="GO:0043005">
    <property type="term" value="C:neuron projection"/>
    <property type="evidence" value="ECO:0007669"/>
    <property type="project" value="TreeGrafter"/>
</dbReference>
<dbReference type="InterPro" id="IPR000276">
    <property type="entry name" value="GPCR_Rhodpsn"/>
</dbReference>
<keyword evidence="3 10" id="KW-0812">Transmembrane</keyword>
<feature type="transmembrane region" description="Helical" evidence="10">
    <location>
        <begin position="128"/>
        <end position="147"/>
    </location>
</feature>
<keyword evidence="5" id="KW-0297">G-protein coupled receptor</keyword>
<feature type="non-terminal residue" evidence="12">
    <location>
        <position position="1"/>
    </location>
</feature>